<dbReference type="Proteomes" id="UP000280417">
    <property type="component" value="Unassembled WGS sequence"/>
</dbReference>
<dbReference type="InterPro" id="IPR050570">
    <property type="entry name" value="Cell_wall_metabolism_enzyme"/>
</dbReference>
<dbReference type="EMBL" id="QMQA01000280">
    <property type="protein sequence ID" value="RLE11153.1"/>
    <property type="molecule type" value="Genomic_DNA"/>
</dbReference>
<keyword evidence="2" id="KW-0812">Transmembrane</keyword>
<keyword evidence="1" id="KW-0732">Signal</keyword>
<dbReference type="SUPFAM" id="SSF51261">
    <property type="entry name" value="Duplicated hybrid motif"/>
    <property type="match status" value="1"/>
</dbReference>
<dbReference type="CDD" id="cd12797">
    <property type="entry name" value="M23_peptidase"/>
    <property type="match status" value="1"/>
</dbReference>
<dbReference type="PANTHER" id="PTHR21666:SF289">
    <property type="entry name" value="L-ALA--D-GLU ENDOPEPTIDASE"/>
    <property type="match status" value="1"/>
</dbReference>
<evidence type="ECO:0000313" key="4">
    <source>
        <dbReference type="EMBL" id="RLE11153.1"/>
    </source>
</evidence>
<accession>A0A662D9Z0</accession>
<feature type="transmembrane region" description="Helical" evidence="2">
    <location>
        <begin position="35"/>
        <end position="55"/>
    </location>
</feature>
<gene>
    <name evidence="4" type="ORF">DRJ04_08555</name>
</gene>
<name>A0A662D9Z0_UNCAE</name>
<organism evidence="4 5">
    <name type="scientific">Aerophobetes bacterium</name>
    <dbReference type="NCBI Taxonomy" id="2030807"/>
    <lineage>
        <taxon>Bacteria</taxon>
        <taxon>Candidatus Aerophobota</taxon>
    </lineage>
</organism>
<reference evidence="4 5" key="1">
    <citation type="submission" date="2018-06" db="EMBL/GenBank/DDBJ databases">
        <title>Extensive metabolic versatility and redundancy in microbially diverse, dynamic hydrothermal sediments.</title>
        <authorList>
            <person name="Dombrowski N."/>
            <person name="Teske A."/>
            <person name="Baker B.J."/>
        </authorList>
    </citation>
    <scope>NUCLEOTIDE SEQUENCE [LARGE SCALE GENOMIC DNA]</scope>
    <source>
        <strain evidence="4">B3_G15</strain>
    </source>
</reference>
<dbReference type="InterPro" id="IPR011055">
    <property type="entry name" value="Dup_hybrid_motif"/>
</dbReference>
<dbReference type="Gene3D" id="2.70.70.10">
    <property type="entry name" value="Glucose Permease (Domain IIA)"/>
    <property type="match status" value="1"/>
</dbReference>
<proteinExistence type="predicted"/>
<dbReference type="AlphaFoldDB" id="A0A662D9Z0"/>
<dbReference type="GO" id="GO:0004222">
    <property type="term" value="F:metalloendopeptidase activity"/>
    <property type="evidence" value="ECO:0007669"/>
    <property type="project" value="TreeGrafter"/>
</dbReference>
<protein>
    <recommendedName>
        <fullName evidence="3">M23ase beta-sheet core domain-containing protein</fullName>
    </recommendedName>
</protein>
<dbReference type="InterPro" id="IPR016047">
    <property type="entry name" value="M23ase_b-sheet_dom"/>
</dbReference>
<evidence type="ECO:0000259" key="3">
    <source>
        <dbReference type="Pfam" id="PF01551"/>
    </source>
</evidence>
<sequence length="367" mass="40894">MMNPLEINILYTPISRTVKTFMSEEYTLAYRKGTIVGFGIFLLIISLCMYMILILDTSNSLSKIVGIKGKVNVYMKSDDRGSEITSLLNSERNDTKAIESLSFLGLGSESGIYTDVKSDIEKILDTIYKAYDFTVISPYGTINFRKNLPLSYTETNTIGSCGTVVNVNAKLSLPVDSDKARVTSGFGYRELGGKCDCHGGIDFGVREAEVKAALDGVVDYIGWEDPKNKNKGFGYYIRLKHVNPFGDGKIYYTYYGHLKEGSERVKLRQEVKAGDVLAISGNTGKGNSYHLHFELRRSDENGNPGIADVDSIDPCPYFPELKNCEHEPVDVCRRVVHKNVYVVSAEIPLPGANPKALKARVELRRWE</sequence>
<comment type="caution">
    <text evidence="4">The sequence shown here is derived from an EMBL/GenBank/DDBJ whole genome shotgun (WGS) entry which is preliminary data.</text>
</comment>
<keyword evidence="2" id="KW-1133">Transmembrane helix</keyword>
<keyword evidence="2" id="KW-0472">Membrane</keyword>
<evidence type="ECO:0000256" key="2">
    <source>
        <dbReference type="SAM" id="Phobius"/>
    </source>
</evidence>
<dbReference type="PANTHER" id="PTHR21666">
    <property type="entry name" value="PEPTIDASE-RELATED"/>
    <property type="match status" value="1"/>
</dbReference>
<dbReference type="Pfam" id="PF01551">
    <property type="entry name" value="Peptidase_M23"/>
    <property type="match status" value="1"/>
</dbReference>
<feature type="domain" description="M23ase beta-sheet core" evidence="3">
    <location>
        <begin position="198"/>
        <end position="304"/>
    </location>
</feature>
<evidence type="ECO:0000256" key="1">
    <source>
        <dbReference type="ARBA" id="ARBA00022729"/>
    </source>
</evidence>
<evidence type="ECO:0000313" key="5">
    <source>
        <dbReference type="Proteomes" id="UP000280417"/>
    </source>
</evidence>